<dbReference type="Pfam" id="PF00884">
    <property type="entry name" value="Sulfatase"/>
    <property type="match status" value="1"/>
</dbReference>
<name>A0A7W7YLQ8_9BACT</name>
<reference evidence="4 5" key="1">
    <citation type="submission" date="2020-08" db="EMBL/GenBank/DDBJ databases">
        <title>Genomic Encyclopedia of Type Strains, Phase IV (KMG-IV): sequencing the most valuable type-strain genomes for metagenomic binning, comparative biology and taxonomic classification.</title>
        <authorList>
            <person name="Goeker M."/>
        </authorList>
    </citation>
    <scope>NUCLEOTIDE SEQUENCE [LARGE SCALE GENOMIC DNA]</scope>
    <source>
        <strain evidence="4 5">DSM 12251</strain>
    </source>
</reference>
<evidence type="ECO:0000313" key="5">
    <source>
        <dbReference type="Proteomes" id="UP000534294"/>
    </source>
</evidence>
<dbReference type="InterPro" id="IPR000917">
    <property type="entry name" value="Sulfatase_N"/>
</dbReference>
<gene>
    <name evidence="4" type="ORF">HNQ64_002793</name>
</gene>
<comment type="similarity">
    <text evidence="1">Belongs to the sulfatase family.</text>
</comment>
<accession>A0A7W7YLQ8</accession>
<feature type="chain" id="PRO_5031534770" evidence="2">
    <location>
        <begin position="20"/>
        <end position="452"/>
    </location>
</feature>
<keyword evidence="5" id="KW-1185">Reference proteome</keyword>
<dbReference type="CDD" id="cd16029">
    <property type="entry name" value="4-S"/>
    <property type="match status" value="1"/>
</dbReference>
<evidence type="ECO:0000256" key="2">
    <source>
        <dbReference type="SAM" id="SignalP"/>
    </source>
</evidence>
<evidence type="ECO:0000256" key="1">
    <source>
        <dbReference type="ARBA" id="ARBA00008779"/>
    </source>
</evidence>
<dbReference type="SUPFAM" id="SSF53649">
    <property type="entry name" value="Alkaline phosphatase-like"/>
    <property type="match status" value="1"/>
</dbReference>
<evidence type="ECO:0000313" key="4">
    <source>
        <dbReference type="EMBL" id="MBB5038530.1"/>
    </source>
</evidence>
<keyword evidence="2" id="KW-0732">Signal</keyword>
<dbReference type="RefSeq" id="WP_184209447.1">
    <property type="nucleotide sequence ID" value="NZ_JACHIF010000005.1"/>
</dbReference>
<dbReference type="GO" id="GO:0004065">
    <property type="term" value="F:arylsulfatase activity"/>
    <property type="evidence" value="ECO:0007669"/>
    <property type="project" value="TreeGrafter"/>
</dbReference>
<evidence type="ECO:0000259" key="3">
    <source>
        <dbReference type="Pfam" id="PF00884"/>
    </source>
</evidence>
<proteinExistence type="inferred from homology"/>
<sequence length="452" mass="50307">MRFLAFLFVLLLASAVVHGQTPRPNILFIVADDLGWADVGWHGGFGKTPHMDKLVKEGVELDQHYVQPVCTPTRTALMSGRYPGRFGPQALAPSNLRAMPLGTLTMASMLKSLGYATYQTGKWHLGARVEWGPNAYGFDHGYGTLTGAADPWTHKYRVGPYEDTWHRDSKLFHEEGNATELVAAEAVRRIEESKGPWFIYVPFHAVHTPVDAPEEYKKLYEGVKFHDEPEKQDSRLRLAAMVSQLDAKIGQMVAALEKTGQREQTLIIFTSDNGGIESLKNAYVGKVGHSPLNSENHPLRGQKNTLYEGGTRVCAFANWPGKLSPQFFRTPMHAVDWMPTLATLVGYEAKGDLKWDGVSQWRALSGEMVLPAARPIYIAHRSGDASLRYGDWKFISRAKGKAELFNIAKDPYETENLAEVNPAKVAEWGEKLATEKAKDDPKLPVDLEGLPH</sequence>
<feature type="signal peptide" evidence="2">
    <location>
        <begin position="1"/>
        <end position="19"/>
    </location>
</feature>
<dbReference type="AlphaFoldDB" id="A0A7W7YLQ8"/>
<dbReference type="Gene3D" id="3.40.720.10">
    <property type="entry name" value="Alkaline Phosphatase, subunit A"/>
    <property type="match status" value="1"/>
</dbReference>
<comment type="caution">
    <text evidence="4">The sequence shown here is derived from an EMBL/GenBank/DDBJ whole genome shotgun (WGS) entry which is preliminary data.</text>
</comment>
<feature type="domain" description="Sulfatase N-terminal" evidence="3">
    <location>
        <begin position="24"/>
        <end position="347"/>
    </location>
</feature>
<dbReference type="InterPro" id="IPR050738">
    <property type="entry name" value="Sulfatase"/>
</dbReference>
<dbReference type="PANTHER" id="PTHR42693:SF33">
    <property type="entry name" value="ARYLSULFATASE"/>
    <property type="match status" value="1"/>
</dbReference>
<dbReference type="InterPro" id="IPR017850">
    <property type="entry name" value="Alkaline_phosphatase_core_sf"/>
</dbReference>
<protein>
    <submittedName>
        <fullName evidence="4">Arylsulfatase A-like enzyme</fullName>
    </submittedName>
</protein>
<organism evidence="4 5">
    <name type="scientific">Prosthecobacter dejongeii</name>
    <dbReference type="NCBI Taxonomy" id="48465"/>
    <lineage>
        <taxon>Bacteria</taxon>
        <taxon>Pseudomonadati</taxon>
        <taxon>Verrucomicrobiota</taxon>
        <taxon>Verrucomicrobiia</taxon>
        <taxon>Verrucomicrobiales</taxon>
        <taxon>Verrucomicrobiaceae</taxon>
        <taxon>Prosthecobacter</taxon>
    </lineage>
</organism>
<dbReference type="Gene3D" id="3.30.1120.10">
    <property type="match status" value="1"/>
</dbReference>
<dbReference type="EMBL" id="JACHIF010000005">
    <property type="protein sequence ID" value="MBB5038530.1"/>
    <property type="molecule type" value="Genomic_DNA"/>
</dbReference>
<dbReference type="PANTHER" id="PTHR42693">
    <property type="entry name" value="ARYLSULFATASE FAMILY MEMBER"/>
    <property type="match status" value="1"/>
</dbReference>
<dbReference type="Proteomes" id="UP000534294">
    <property type="component" value="Unassembled WGS sequence"/>
</dbReference>